<keyword evidence="4" id="KW-0479">Metal-binding</keyword>
<feature type="transmembrane region" description="Helical" evidence="12">
    <location>
        <begin position="265"/>
        <end position="283"/>
    </location>
</feature>
<feature type="transmembrane region" description="Helical" evidence="12">
    <location>
        <begin position="295"/>
        <end position="315"/>
    </location>
</feature>
<dbReference type="InterPro" id="IPR050450">
    <property type="entry name" value="COX15/CtaA_HemeA_synthase"/>
</dbReference>
<feature type="transmembrane region" description="Helical" evidence="12">
    <location>
        <begin position="209"/>
        <end position="228"/>
    </location>
</feature>
<evidence type="ECO:0000256" key="4">
    <source>
        <dbReference type="ARBA" id="ARBA00022723"/>
    </source>
</evidence>
<feature type="transmembrane region" description="Helical" evidence="12">
    <location>
        <begin position="321"/>
        <end position="342"/>
    </location>
</feature>
<name>A0A2T5J743_9SPHI</name>
<dbReference type="AlphaFoldDB" id="A0A2T5J743"/>
<organism evidence="13 14">
    <name type="scientific">Mucilaginibacter yixingensis</name>
    <dbReference type="NCBI Taxonomy" id="1295612"/>
    <lineage>
        <taxon>Bacteria</taxon>
        <taxon>Pseudomonadati</taxon>
        <taxon>Bacteroidota</taxon>
        <taxon>Sphingobacteriia</taxon>
        <taxon>Sphingobacteriales</taxon>
        <taxon>Sphingobacteriaceae</taxon>
        <taxon>Mucilaginibacter</taxon>
    </lineage>
</organism>
<comment type="pathway">
    <text evidence="11">Porphyrin-containing compound metabolism.</text>
</comment>
<dbReference type="Proteomes" id="UP000244168">
    <property type="component" value="Unassembled WGS sequence"/>
</dbReference>
<sequence>MSVTNSRKRFLSFNLGGVITLFLVILAGGVVRSSGSGMGCPDWPKCFGCVVPPTNISQLPADYKQKYVAGRVKKNQRFAKTLDALGYHDLANRIREDKSILIPEDFNPAKTWIEYANRLVGVVSGIFLLLTAIYSFNYWSLNKGIVLASVGNLILVGFQGWLGSVVVSLNLVPWVVTVHMLLALGLVALSIYTYHAAKVNGKPKLQFKGIVWTMTILALILTVTQICFGTDVRERIDEVAAHLQGYRQDWVSRAGGIFTRHRDSAILVLIINVALYALIRKGYSRHSVHQQLMSFTFLMIMLQILSGIALSYFALPPYAQATHILISTLIFGAQFYLLLNLYRTANMKEVKA</sequence>
<dbReference type="PANTHER" id="PTHR35457">
    <property type="entry name" value="HEME A SYNTHASE"/>
    <property type="match status" value="1"/>
</dbReference>
<dbReference type="RefSeq" id="WP_107829788.1">
    <property type="nucleotide sequence ID" value="NZ_CP160205.1"/>
</dbReference>
<keyword evidence="8" id="KW-0350">Heme biosynthesis</keyword>
<dbReference type="InterPro" id="IPR003780">
    <property type="entry name" value="COX15/CtaA_fam"/>
</dbReference>
<feature type="transmembrane region" description="Helical" evidence="12">
    <location>
        <begin position="144"/>
        <end position="162"/>
    </location>
</feature>
<keyword evidence="3 12" id="KW-0812">Transmembrane</keyword>
<keyword evidence="9 12" id="KW-0472">Membrane</keyword>
<evidence type="ECO:0000256" key="6">
    <source>
        <dbReference type="ARBA" id="ARBA00023002"/>
    </source>
</evidence>
<reference evidence="13 14" key="1">
    <citation type="submission" date="2018-04" db="EMBL/GenBank/DDBJ databases">
        <title>Genomic Encyclopedia of Archaeal and Bacterial Type Strains, Phase II (KMG-II): from individual species to whole genera.</title>
        <authorList>
            <person name="Goeker M."/>
        </authorList>
    </citation>
    <scope>NUCLEOTIDE SEQUENCE [LARGE SCALE GENOMIC DNA]</scope>
    <source>
        <strain evidence="13 14">DSM 26809</strain>
    </source>
</reference>
<proteinExistence type="predicted"/>
<evidence type="ECO:0000256" key="3">
    <source>
        <dbReference type="ARBA" id="ARBA00022692"/>
    </source>
</evidence>
<keyword evidence="10" id="KW-1015">Disulfide bond</keyword>
<dbReference type="Pfam" id="PF02628">
    <property type="entry name" value="COX15-CtaA"/>
    <property type="match status" value="2"/>
</dbReference>
<keyword evidence="2" id="KW-1003">Cell membrane</keyword>
<feature type="transmembrane region" description="Helical" evidence="12">
    <location>
        <begin position="115"/>
        <end position="137"/>
    </location>
</feature>
<dbReference type="PANTHER" id="PTHR35457:SF1">
    <property type="entry name" value="HEME A SYNTHASE"/>
    <property type="match status" value="1"/>
</dbReference>
<dbReference type="GO" id="GO:0016020">
    <property type="term" value="C:membrane"/>
    <property type="evidence" value="ECO:0007669"/>
    <property type="project" value="UniProtKB-SubCell"/>
</dbReference>
<evidence type="ECO:0000256" key="5">
    <source>
        <dbReference type="ARBA" id="ARBA00022989"/>
    </source>
</evidence>
<evidence type="ECO:0000256" key="1">
    <source>
        <dbReference type="ARBA" id="ARBA00004141"/>
    </source>
</evidence>
<evidence type="ECO:0000256" key="11">
    <source>
        <dbReference type="ARBA" id="ARBA00023444"/>
    </source>
</evidence>
<evidence type="ECO:0000256" key="7">
    <source>
        <dbReference type="ARBA" id="ARBA00023004"/>
    </source>
</evidence>
<evidence type="ECO:0000256" key="10">
    <source>
        <dbReference type="ARBA" id="ARBA00023157"/>
    </source>
</evidence>
<comment type="subcellular location">
    <subcellularLocation>
        <location evidence="1">Membrane</location>
        <topology evidence="1">Multi-pass membrane protein</topology>
    </subcellularLocation>
</comment>
<dbReference type="GO" id="GO:0006784">
    <property type="term" value="P:heme A biosynthetic process"/>
    <property type="evidence" value="ECO:0007669"/>
    <property type="project" value="InterPro"/>
</dbReference>
<protein>
    <submittedName>
        <fullName evidence="13">Cytochrome c oxidase assembly protein subunit 15</fullName>
    </submittedName>
</protein>
<evidence type="ECO:0000313" key="13">
    <source>
        <dbReference type="EMBL" id="PTQ94978.1"/>
    </source>
</evidence>
<evidence type="ECO:0000256" key="8">
    <source>
        <dbReference type="ARBA" id="ARBA00023133"/>
    </source>
</evidence>
<dbReference type="GO" id="GO:0016491">
    <property type="term" value="F:oxidoreductase activity"/>
    <property type="evidence" value="ECO:0007669"/>
    <property type="project" value="UniProtKB-KW"/>
</dbReference>
<keyword evidence="5 12" id="KW-1133">Transmembrane helix</keyword>
<evidence type="ECO:0000256" key="9">
    <source>
        <dbReference type="ARBA" id="ARBA00023136"/>
    </source>
</evidence>
<keyword evidence="14" id="KW-1185">Reference proteome</keyword>
<feature type="transmembrane region" description="Helical" evidence="12">
    <location>
        <begin position="174"/>
        <end position="197"/>
    </location>
</feature>
<keyword evidence="6" id="KW-0560">Oxidoreductase</keyword>
<gene>
    <name evidence="13" type="ORF">C8P68_106192</name>
</gene>
<dbReference type="OrthoDB" id="1447144at2"/>
<comment type="caution">
    <text evidence="13">The sequence shown here is derived from an EMBL/GenBank/DDBJ whole genome shotgun (WGS) entry which is preliminary data.</text>
</comment>
<evidence type="ECO:0000256" key="12">
    <source>
        <dbReference type="SAM" id="Phobius"/>
    </source>
</evidence>
<dbReference type="GO" id="GO:0046872">
    <property type="term" value="F:metal ion binding"/>
    <property type="evidence" value="ECO:0007669"/>
    <property type="project" value="UniProtKB-KW"/>
</dbReference>
<keyword evidence="7" id="KW-0408">Iron</keyword>
<accession>A0A2T5J743</accession>
<feature type="transmembrane region" description="Helical" evidence="12">
    <location>
        <begin position="12"/>
        <end position="31"/>
    </location>
</feature>
<evidence type="ECO:0000256" key="2">
    <source>
        <dbReference type="ARBA" id="ARBA00022475"/>
    </source>
</evidence>
<evidence type="ECO:0000313" key="14">
    <source>
        <dbReference type="Proteomes" id="UP000244168"/>
    </source>
</evidence>
<dbReference type="EMBL" id="QAOQ01000006">
    <property type="protein sequence ID" value="PTQ94978.1"/>
    <property type="molecule type" value="Genomic_DNA"/>
</dbReference>